<dbReference type="EMBL" id="FNVR01000008">
    <property type="protein sequence ID" value="SEF93964.1"/>
    <property type="molecule type" value="Genomic_DNA"/>
</dbReference>
<evidence type="ECO:0000259" key="1">
    <source>
        <dbReference type="Pfam" id="PF19573"/>
    </source>
</evidence>
<protein>
    <submittedName>
        <fullName evidence="2">Outer membrane protein beta-barrel domain-containing protein</fullName>
    </submittedName>
</protein>
<proteinExistence type="predicted"/>
<feature type="domain" description="DUF6089" evidence="1">
    <location>
        <begin position="38"/>
        <end position="278"/>
    </location>
</feature>
<dbReference type="Proteomes" id="UP000236736">
    <property type="component" value="Unassembled WGS sequence"/>
</dbReference>
<keyword evidence="3" id="KW-1185">Reference proteome</keyword>
<accession>A0A1H5W346</accession>
<dbReference type="SUPFAM" id="SSF56925">
    <property type="entry name" value="OMPA-like"/>
    <property type="match status" value="1"/>
</dbReference>
<dbReference type="AlphaFoldDB" id="A0A1H5W346"/>
<dbReference type="Gene3D" id="2.40.160.20">
    <property type="match status" value="1"/>
</dbReference>
<dbReference type="InterPro" id="IPR011250">
    <property type="entry name" value="OMP/PagP_B-barrel"/>
</dbReference>
<gene>
    <name evidence="2" type="ORF">SAMN03080598_01956</name>
</gene>
<evidence type="ECO:0000313" key="3">
    <source>
        <dbReference type="Proteomes" id="UP000236736"/>
    </source>
</evidence>
<organism evidence="2 3">
    <name type="scientific">Algoriphagus boritolerans DSM 17298 = JCM 18970</name>
    <dbReference type="NCBI Taxonomy" id="1120964"/>
    <lineage>
        <taxon>Bacteria</taxon>
        <taxon>Pseudomonadati</taxon>
        <taxon>Bacteroidota</taxon>
        <taxon>Cytophagia</taxon>
        <taxon>Cytophagales</taxon>
        <taxon>Cyclobacteriaceae</taxon>
        <taxon>Algoriphagus</taxon>
    </lineage>
</organism>
<dbReference type="InterPro" id="IPR045743">
    <property type="entry name" value="DUF6089"/>
</dbReference>
<name>A0A1H5W346_9BACT</name>
<dbReference type="Pfam" id="PF19573">
    <property type="entry name" value="DUF6089"/>
    <property type="match status" value="1"/>
</dbReference>
<sequence>MSLTLINPLNTKGRFLNVRYFITCTVLKKINFQIIKHLLVFSFVLSGYLIPTKAQKYEIGGGLGVATYSGDMIRKIDPRQLGLQGTLFGKRNFDNVWSLRVAISAGILQAEDSLRPLDPAARIRDGRFRGGVIEGSAVMEFNFLDFLRNDSEFRWSPYAFFGLGFSHFIMKGNTYQFVPSERYNLSSVVIPFGGGVKYRLNDRWTLAAELGFRPTMTDLLDKIDSSLPAIPRYPQAADPTTGRIPPYGINFGNPNTNDWYYFLGLTISYTIANVKCFAY</sequence>
<evidence type="ECO:0000313" key="2">
    <source>
        <dbReference type="EMBL" id="SEF93964.1"/>
    </source>
</evidence>
<dbReference type="STRING" id="1120964.GCA_001313265_02524"/>
<reference evidence="3" key="1">
    <citation type="submission" date="2016-10" db="EMBL/GenBank/DDBJ databases">
        <authorList>
            <person name="Varghese N."/>
            <person name="Submissions S."/>
        </authorList>
    </citation>
    <scope>NUCLEOTIDE SEQUENCE [LARGE SCALE GENOMIC DNA]</scope>
    <source>
        <strain evidence="3">DSM 17298</strain>
    </source>
</reference>